<accession>A0AAV4U8E0</accession>
<evidence type="ECO:0000313" key="1">
    <source>
        <dbReference type="EMBL" id="GIY54002.1"/>
    </source>
</evidence>
<organism evidence="1 2">
    <name type="scientific">Caerostris extrusa</name>
    <name type="common">Bark spider</name>
    <name type="synonym">Caerostris bankana</name>
    <dbReference type="NCBI Taxonomy" id="172846"/>
    <lineage>
        <taxon>Eukaryota</taxon>
        <taxon>Metazoa</taxon>
        <taxon>Ecdysozoa</taxon>
        <taxon>Arthropoda</taxon>
        <taxon>Chelicerata</taxon>
        <taxon>Arachnida</taxon>
        <taxon>Araneae</taxon>
        <taxon>Araneomorphae</taxon>
        <taxon>Entelegynae</taxon>
        <taxon>Araneoidea</taxon>
        <taxon>Araneidae</taxon>
        <taxon>Caerostris</taxon>
    </lineage>
</organism>
<proteinExistence type="predicted"/>
<gene>
    <name evidence="1" type="ORF">CEXT_288501</name>
</gene>
<comment type="caution">
    <text evidence="1">The sequence shown here is derived from an EMBL/GenBank/DDBJ whole genome shotgun (WGS) entry which is preliminary data.</text>
</comment>
<protein>
    <submittedName>
        <fullName evidence="1">Uncharacterized protein</fullName>
    </submittedName>
</protein>
<sequence>MVETGLPPMGSFRMHCGKEVNNRSSYPLSLRRRKLCSLVDDEASKVLSDLFRRGHVVWETEEMIWDISRENLSAEE</sequence>
<evidence type="ECO:0000313" key="2">
    <source>
        <dbReference type="Proteomes" id="UP001054945"/>
    </source>
</evidence>
<name>A0AAV4U8E0_CAEEX</name>
<dbReference type="Proteomes" id="UP001054945">
    <property type="component" value="Unassembled WGS sequence"/>
</dbReference>
<keyword evidence="2" id="KW-1185">Reference proteome</keyword>
<dbReference type="EMBL" id="BPLR01012452">
    <property type="protein sequence ID" value="GIY54002.1"/>
    <property type="molecule type" value="Genomic_DNA"/>
</dbReference>
<dbReference type="AlphaFoldDB" id="A0AAV4U8E0"/>
<reference evidence="1 2" key="1">
    <citation type="submission" date="2021-06" db="EMBL/GenBank/DDBJ databases">
        <title>Caerostris extrusa draft genome.</title>
        <authorList>
            <person name="Kono N."/>
            <person name="Arakawa K."/>
        </authorList>
    </citation>
    <scope>NUCLEOTIDE SEQUENCE [LARGE SCALE GENOMIC DNA]</scope>
</reference>